<evidence type="ECO:0000256" key="6">
    <source>
        <dbReference type="ARBA" id="ARBA00038076"/>
    </source>
</evidence>
<evidence type="ECO:0000256" key="2">
    <source>
        <dbReference type="ARBA" id="ARBA00022475"/>
    </source>
</evidence>
<evidence type="ECO:0000256" key="5">
    <source>
        <dbReference type="ARBA" id="ARBA00023136"/>
    </source>
</evidence>
<protein>
    <submittedName>
        <fullName evidence="9">FtsX-like permease family protein</fullName>
    </submittedName>
</protein>
<sequence>MNLMMILRQLWNQRAANGWILGELVVVTYFLWGVVDPVYVLLSDKALPDNYDLTDTYLLSIGAYSANHTRYNPELDSDSLKQVDFMRIVDQVRRYPGVSDVTVSFFNSYPQSGTWNGGQLFNDTIFANIQQMTFLSGTDYFGVFRIHDARTGEIPPVLAEGEQGIYLTPDVAEKLFGEKYPQNKWIHWGDSTRKSPLTAVIDPLQIRSISQPGPLVFKATSELIHLPGAARICFRVRDGLASPAFTETFKREMRPRMQIGNYYLASLTDFETVSKHFEYYMGTTGTIRLQIILAAFFLLCVFLGMGGTFWLRCNSRREEMGIYMTMGSTRHRLIRQFLLEAWWMVTIAFVIGALAQFQIVYLNGFAFAPDDPNPDYIQNRPVLHFLIVSAISYILILAVSFVATYIPVSKAARMNPADALRDE</sequence>
<reference evidence="9 10" key="1">
    <citation type="submission" date="2014-02" db="EMBL/GenBank/DDBJ databases">
        <authorList>
            <person name="Sears C."/>
            <person name="Carroll K."/>
            <person name="Sack B.R."/>
            <person name="Qadri F."/>
            <person name="Myers L.L."/>
            <person name="Chung G.-T."/>
            <person name="Escheverria P."/>
            <person name="Fraser C.M."/>
            <person name="Sadzewicz L."/>
            <person name="Shefchek K.A."/>
            <person name="Tallon L."/>
            <person name="Das S.P."/>
            <person name="Daugherty S."/>
            <person name="Mongodin E.F."/>
        </authorList>
    </citation>
    <scope>NUCLEOTIDE SEQUENCE [LARGE SCALE GENOMIC DNA]</scope>
    <source>
        <strain evidence="10">3998T(B)3</strain>
    </source>
</reference>
<comment type="similarity">
    <text evidence="6">Belongs to the ABC-4 integral membrane protein family.</text>
</comment>
<dbReference type="EMBL" id="JGDB01000055">
    <property type="protein sequence ID" value="EXY91376.1"/>
    <property type="molecule type" value="Genomic_DNA"/>
</dbReference>
<feature type="transmembrane region" description="Helical" evidence="7">
    <location>
        <begin position="341"/>
        <end position="362"/>
    </location>
</feature>
<organism evidence="9 10">
    <name type="scientific">Bacteroides fragilis str. 3998T(B)3</name>
    <dbReference type="NCBI Taxonomy" id="1339316"/>
    <lineage>
        <taxon>Bacteria</taxon>
        <taxon>Pseudomonadati</taxon>
        <taxon>Bacteroidota</taxon>
        <taxon>Bacteroidia</taxon>
        <taxon>Bacteroidales</taxon>
        <taxon>Bacteroidaceae</taxon>
        <taxon>Bacteroides</taxon>
    </lineage>
</organism>
<dbReference type="InterPro" id="IPR003838">
    <property type="entry name" value="ABC3_permease_C"/>
</dbReference>
<dbReference type="Pfam" id="PF02687">
    <property type="entry name" value="FtsX"/>
    <property type="match status" value="1"/>
</dbReference>
<feature type="transmembrane region" description="Helical" evidence="7">
    <location>
        <begin position="291"/>
        <end position="311"/>
    </location>
</feature>
<feature type="domain" description="ABC3 transporter permease C-terminal" evidence="8">
    <location>
        <begin position="291"/>
        <end position="416"/>
    </location>
</feature>
<accession>A0A015V7P2</accession>
<dbReference type="InterPro" id="IPR050250">
    <property type="entry name" value="Macrolide_Exporter_MacB"/>
</dbReference>
<comment type="subcellular location">
    <subcellularLocation>
        <location evidence="1">Cell membrane</location>
        <topology evidence="1">Multi-pass membrane protein</topology>
    </subcellularLocation>
</comment>
<dbReference type="PANTHER" id="PTHR30572">
    <property type="entry name" value="MEMBRANE COMPONENT OF TRANSPORTER-RELATED"/>
    <property type="match status" value="1"/>
</dbReference>
<evidence type="ECO:0000313" key="10">
    <source>
        <dbReference type="Proteomes" id="UP000020773"/>
    </source>
</evidence>
<dbReference type="PATRIC" id="fig|1339316.3.peg.1853"/>
<evidence type="ECO:0000259" key="8">
    <source>
        <dbReference type="Pfam" id="PF02687"/>
    </source>
</evidence>
<feature type="transmembrane region" description="Helical" evidence="7">
    <location>
        <begin position="20"/>
        <end position="42"/>
    </location>
</feature>
<keyword evidence="2" id="KW-1003">Cell membrane</keyword>
<evidence type="ECO:0000256" key="7">
    <source>
        <dbReference type="SAM" id="Phobius"/>
    </source>
</evidence>
<dbReference type="GO" id="GO:0022857">
    <property type="term" value="F:transmembrane transporter activity"/>
    <property type="evidence" value="ECO:0007669"/>
    <property type="project" value="TreeGrafter"/>
</dbReference>
<keyword evidence="4 7" id="KW-1133">Transmembrane helix</keyword>
<dbReference type="AlphaFoldDB" id="A0A015V7P2"/>
<dbReference type="Proteomes" id="UP000020773">
    <property type="component" value="Unassembled WGS sequence"/>
</dbReference>
<comment type="caution">
    <text evidence="9">The sequence shown here is derived from an EMBL/GenBank/DDBJ whole genome shotgun (WGS) entry which is preliminary data.</text>
</comment>
<gene>
    <name evidence="9" type="ORF">M125_1919</name>
</gene>
<name>A0A015V7P2_BACFG</name>
<evidence type="ECO:0000256" key="1">
    <source>
        <dbReference type="ARBA" id="ARBA00004651"/>
    </source>
</evidence>
<evidence type="ECO:0000256" key="4">
    <source>
        <dbReference type="ARBA" id="ARBA00022989"/>
    </source>
</evidence>
<dbReference type="RefSeq" id="WP_032556376.1">
    <property type="nucleotide sequence ID" value="NZ_JGDB01000055.1"/>
</dbReference>
<keyword evidence="3 7" id="KW-0812">Transmembrane</keyword>
<keyword evidence="5 7" id="KW-0472">Membrane</keyword>
<feature type="transmembrane region" description="Helical" evidence="7">
    <location>
        <begin position="382"/>
        <end position="406"/>
    </location>
</feature>
<dbReference type="GO" id="GO:0005886">
    <property type="term" value="C:plasma membrane"/>
    <property type="evidence" value="ECO:0007669"/>
    <property type="project" value="UniProtKB-SubCell"/>
</dbReference>
<evidence type="ECO:0000256" key="3">
    <source>
        <dbReference type="ARBA" id="ARBA00022692"/>
    </source>
</evidence>
<proteinExistence type="inferred from homology"/>
<evidence type="ECO:0000313" key="9">
    <source>
        <dbReference type="EMBL" id="EXY91376.1"/>
    </source>
</evidence>
<dbReference type="PANTHER" id="PTHR30572:SF4">
    <property type="entry name" value="ABC TRANSPORTER PERMEASE YTRF"/>
    <property type="match status" value="1"/>
</dbReference>